<evidence type="ECO:0000313" key="7">
    <source>
        <dbReference type="EMBL" id="MCQ4770191.1"/>
    </source>
</evidence>
<dbReference type="RefSeq" id="WP_256303698.1">
    <property type="nucleotide sequence ID" value="NZ_JANFYS010000012.1"/>
</dbReference>
<dbReference type="EMBL" id="JANFYS010000012">
    <property type="protein sequence ID" value="MCQ4770191.1"/>
    <property type="molecule type" value="Genomic_DNA"/>
</dbReference>
<comment type="caution">
    <text evidence="7">The sequence shown here is derived from an EMBL/GenBank/DDBJ whole genome shotgun (WGS) entry which is preliminary data.</text>
</comment>
<dbReference type="InterPro" id="IPR050367">
    <property type="entry name" value="APC_superfamily"/>
</dbReference>
<comment type="subcellular location">
    <subcellularLocation>
        <location evidence="1">Cell membrane</location>
        <topology evidence="1">Multi-pass membrane protein</topology>
    </subcellularLocation>
</comment>
<keyword evidence="3 6" id="KW-0812">Transmembrane</keyword>
<feature type="transmembrane region" description="Helical" evidence="6">
    <location>
        <begin position="149"/>
        <end position="169"/>
    </location>
</feature>
<dbReference type="PANTHER" id="PTHR42770:SF7">
    <property type="entry name" value="MEMBRANE PROTEIN"/>
    <property type="match status" value="1"/>
</dbReference>
<dbReference type="Proteomes" id="UP001204562">
    <property type="component" value="Unassembled WGS sequence"/>
</dbReference>
<feature type="transmembrane region" description="Helical" evidence="6">
    <location>
        <begin position="342"/>
        <end position="363"/>
    </location>
</feature>
<feature type="transmembrane region" description="Helical" evidence="6">
    <location>
        <begin position="259"/>
        <end position="284"/>
    </location>
</feature>
<dbReference type="Pfam" id="PF13520">
    <property type="entry name" value="AA_permease_2"/>
    <property type="match status" value="1"/>
</dbReference>
<feature type="transmembrane region" description="Helical" evidence="6">
    <location>
        <begin position="318"/>
        <end position="336"/>
    </location>
</feature>
<evidence type="ECO:0000256" key="4">
    <source>
        <dbReference type="ARBA" id="ARBA00022989"/>
    </source>
</evidence>
<dbReference type="InterPro" id="IPR002293">
    <property type="entry name" value="AA/rel_permease1"/>
</dbReference>
<gene>
    <name evidence="7" type="ORF">NE579_06890</name>
</gene>
<feature type="transmembrane region" description="Helical" evidence="6">
    <location>
        <begin position="384"/>
        <end position="403"/>
    </location>
</feature>
<keyword evidence="2" id="KW-1003">Cell membrane</keyword>
<evidence type="ECO:0000256" key="1">
    <source>
        <dbReference type="ARBA" id="ARBA00004651"/>
    </source>
</evidence>
<proteinExistence type="predicted"/>
<dbReference type="GO" id="GO:0022857">
    <property type="term" value="F:transmembrane transporter activity"/>
    <property type="evidence" value="ECO:0007669"/>
    <property type="project" value="InterPro"/>
</dbReference>
<feature type="transmembrane region" description="Helical" evidence="6">
    <location>
        <begin position="181"/>
        <end position="200"/>
    </location>
</feature>
<accession>A0AAW5JNV4</accession>
<dbReference type="GO" id="GO:0005886">
    <property type="term" value="C:plasma membrane"/>
    <property type="evidence" value="ECO:0007669"/>
    <property type="project" value="UniProtKB-SubCell"/>
</dbReference>
<reference evidence="7" key="1">
    <citation type="submission" date="2022-06" db="EMBL/GenBank/DDBJ databases">
        <title>Isolation of gut microbiota from human fecal samples.</title>
        <authorList>
            <person name="Pamer E.G."/>
            <person name="Barat B."/>
            <person name="Waligurski E."/>
            <person name="Medina S."/>
            <person name="Paddock L."/>
            <person name="Mostad J."/>
        </authorList>
    </citation>
    <scope>NUCLEOTIDE SEQUENCE</scope>
    <source>
        <strain evidence="7">DFI.9.91</strain>
    </source>
</reference>
<keyword evidence="4 6" id="KW-1133">Transmembrane helix</keyword>
<sequence length="472" mass="50269">MQAEKKKLGLFNIFSLGVGGAIGSGIFVMMGFGIAYTGRSIVLAVSVGCLYMLLAYLFHPIMSSMFVLPGGDYDMKAMLMGPTMTGFSALATIVNGLGMASYGLAFASYFVSVFTGLAEYQLWIAALLIVIFFAISIKGTKAMATITTIITASLLISIVVFLAAGLPQVQPGYFSNADGQFFSGGFGGLIGAIAMMSFACQGTTMAPVSVMPATKKPRKTIPIGILLICLTVAVVYALMSIVAAGVLPVEQVAGENLSLVAYTIFSPTMFNIFILGAACCAIMSSLASGMTMLRYPLLAVAEDGWLPKIFAKTTSSGYPYMMMGFFLVFSIVPLFTGLSVDALISLLMIISMVMNAYMNISMIKLVKRYPEQWKKATLHMPTPIFNCLCIIGTVCALAVSYYLFKDLSVGSMVFCVVLLVVMMGLAQLRLRTGAVKKEDLLAKRERIAAAALAATAAEEAEELREAKAAKAV</sequence>
<evidence type="ECO:0000256" key="6">
    <source>
        <dbReference type="SAM" id="Phobius"/>
    </source>
</evidence>
<protein>
    <submittedName>
        <fullName evidence="7">APC family permease</fullName>
    </submittedName>
</protein>
<feature type="transmembrane region" description="Helical" evidence="6">
    <location>
        <begin position="221"/>
        <end position="247"/>
    </location>
</feature>
<name>A0AAW5JNV4_9FIRM</name>
<feature type="transmembrane region" description="Helical" evidence="6">
    <location>
        <begin position="409"/>
        <end position="428"/>
    </location>
</feature>
<evidence type="ECO:0000256" key="2">
    <source>
        <dbReference type="ARBA" id="ARBA00022475"/>
    </source>
</evidence>
<feature type="transmembrane region" description="Helical" evidence="6">
    <location>
        <begin position="12"/>
        <end position="35"/>
    </location>
</feature>
<evidence type="ECO:0000256" key="3">
    <source>
        <dbReference type="ARBA" id="ARBA00022692"/>
    </source>
</evidence>
<feature type="transmembrane region" description="Helical" evidence="6">
    <location>
        <begin position="89"/>
        <end position="114"/>
    </location>
</feature>
<organism evidence="7 8">
    <name type="scientific">Intestinimonas massiliensis</name>
    <name type="common">ex Afouda et al. 2020</name>
    <dbReference type="NCBI Taxonomy" id="1673721"/>
    <lineage>
        <taxon>Bacteria</taxon>
        <taxon>Bacillati</taxon>
        <taxon>Bacillota</taxon>
        <taxon>Clostridia</taxon>
        <taxon>Eubacteriales</taxon>
        <taxon>Intestinimonas</taxon>
    </lineage>
</organism>
<dbReference type="Gene3D" id="1.20.1740.10">
    <property type="entry name" value="Amino acid/polyamine transporter I"/>
    <property type="match status" value="1"/>
</dbReference>
<dbReference type="AlphaFoldDB" id="A0AAW5JNV4"/>
<feature type="transmembrane region" description="Helical" evidence="6">
    <location>
        <begin position="120"/>
        <end position="137"/>
    </location>
</feature>
<dbReference type="PIRSF" id="PIRSF006060">
    <property type="entry name" value="AA_transporter"/>
    <property type="match status" value="1"/>
</dbReference>
<evidence type="ECO:0000256" key="5">
    <source>
        <dbReference type="ARBA" id="ARBA00023136"/>
    </source>
</evidence>
<dbReference type="PANTHER" id="PTHR42770">
    <property type="entry name" value="AMINO ACID TRANSPORTER-RELATED"/>
    <property type="match status" value="1"/>
</dbReference>
<feature type="transmembrane region" description="Helical" evidence="6">
    <location>
        <begin position="41"/>
        <end position="68"/>
    </location>
</feature>
<keyword evidence="5 6" id="KW-0472">Membrane</keyword>
<evidence type="ECO:0000313" key="8">
    <source>
        <dbReference type="Proteomes" id="UP001204562"/>
    </source>
</evidence>